<evidence type="ECO:0000256" key="2">
    <source>
        <dbReference type="ARBA" id="ARBA00008183"/>
    </source>
</evidence>
<feature type="region of interest" description="Disordered" evidence="13">
    <location>
        <begin position="62"/>
        <end position="88"/>
    </location>
</feature>
<comment type="subcellular location">
    <subcellularLocation>
        <location evidence="1">Mitochondrion</location>
    </subcellularLocation>
</comment>
<dbReference type="InterPro" id="IPR002908">
    <property type="entry name" value="Frataxin/CyaY"/>
</dbReference>
<dbReference type="GO" id="GO:0006826">
    <property type="term" value="P:iron ion transport"/>
    <property type="evidence" value="ECO:0007669"/>
    <property type="project" value="UniProtKB-KW"/>
</dbReference>
<dbReference type="EC" id="1.16.3.1" evidence="3"/>
<evidence type="ECO:0000256" key="5">
    <source>
        <dbReference type="ARBA" id="ARBA00022448"/>
    </source>
</evidence>
<keyword evidence="11" id="KW-0496">Mitochondrion</keyword>
<evidence type="ECO:0000256" key="4">
    <source>
        <dbReference type="ARBA" id="ARBA00022434"/>
    </source>
</evidence>
<dbReference type="PANTHER" id="PTHR16821:SF2">
    <property type="entry name" value="FRATAXIN, MITOCHONDRIAL"/>
    <property type="match status" value="1"/>
</dbReference>
<evidence type="ECO:0000256" key="6">
    <source>
        <dbReference type="ARBA" id="ARBA00022496"/>
    </source>
</evidence>
<dbReference type="SUPFAM" id="SSF55387">
    <property type="entry name" value="Frataxin/Nqo15-like"/>
    <property type="match status" value="1"/>
</dbReference>
<proteinExistence type="inferred from homology"/>
<evidence type="ECO:0000256" key="7">
    <source>
        <dbReference type="ARBA" id="ARBA00022946"/>
    </source>
</evidence>
<organism evidence="14 15">
    <name type="scientific">Amniculicola lignicola CBS 123094</name>
    <dbReference type="NCBI Taxonomy" id="1392246"/>
    <lineage>
        <taxon>Eukaryota</taxon>
        <taxon>Fungi</taxon>
        <taxon>Dikarya</taxon>
        <taxon>Ascomycota</taxon>
        <taxon>Pezizomycotina</taxon>
        <taxon>Dothideomycetes</taxon>
        <taxon>Pleosporomycetidae</taxon>
        <taxon>Pleosporales</taxon>
        <taxon>Amniculicolaceae</taxon>
        <taxon>Amniculicola</taxon>
    </lineage>
</organism>
<dbReference type="Gene3D" id="3.30.920.10">
    <property type="entry name" value="Frataxin/CyaY"/>
    <property type="match status" value="1"/>
</dbReference>
<dbReference type="OrthoDB" id="1897642at2759"/>
<evidence type="ECO:0000256" key="3">
    <source>
        <dbReference type="ARBA" id="ARBA00013107"/>
    </source>
</evidence>
<keyword evidence="9" id="KW-0408">Iron</keyword>
<dbReference type="InterPro" id="IPR036524">
    <property type="entry name" value="Frataxin/CyaY_sf"/>
</dbReference>
<dbReference type="GO" id="GO:0008198">
    <property type="term" value="F:ferrous iron binding"/>
    <property type="evidence" value="ECO:0007669"/>
    <property type="project" value="TreeGrafter"/>
</dbReference>
<dbReference type="NCBIfam" id="TIGR03422">
    <property type="entry name" value="mito_frataxin"/>
    <property type="match status" value="1"/>
</dbReference>
<evidence type="ECO:0000256" key="8">
    <source>
        <dbReference type="ARBA" id="ARBA00023002"/>
    </source>
</evidence>
<dbReference type="GO" id="GO:0004322">
    <property type="term" value="F:ferroxidase activity"/>
    <property type="evidence" value="ECO:0007669"/>
    <property type="project" value="UniProtKB-EC"/>
</dbReference>
<evidence type="ECO:0000256" key="12">
    <source>
        <dbReference type="ARBA" id="ARBA00047990"/>
    </source>
</evidence>
<dbReference type="GO" id="GO:0051537">
    <property type="term" value="F:2 iron, 2 sulfur cluster binding"/>
    <property type="evidence" value="ECO:0007669"/>
    <property type="project" value="TreeGrafter"/>
</dbReference>
<dbReference type="EMBL" id="ML977564">
    <property type="protein sequence ID" value="KAF2005079.1"/>
    <property type="molecule type" value="Genomic_DNA"/>
</dbReference>
<evidence type="ECO:0000313" key="15">
    <source>
        <dbReference type="Proteomes" id="UP000799779"/>
    </source>
</evidence>
<dbReference type="Proteomes" id="UP000799779">
    <property type="component" value="Unassembled WGS sequence"/>
</dbReference>
<keyword evidence="10" id="KW-0406">Ion transport</keyword>
<evidence type="ECO:0000256" key="9">
    <source>
        <dbReference type="ARBA" id="ARBA00023004"/>
    </source>
</evidence>
<dbReference type="InterPro" id="IPR017789">
    <property type="entry name" value="Frataxin"/>
</dbReference>
<dbReference type="GO" id="GO:0016226">
    <property type="term" value="P:iron-sulfur cluster assembly"/>
    <property type="evidence" value="ECO:0007669"/>
    <property type="project" value="InterPro"/>
</dbReference>
<evidence type="ECO:0000256" key="11">
    <source>
        <dbReference type="ARBA" id="ARBA00023128"/>
    </source>
</evidence>
<dbReference type="FunFam" id="3.30.920.10:FF:000004">
    <property type="entry name" value="Mitochondrial chaperone Frataxin"/>
    <property type="match status" value="1"/>
</dbReference>
<keyword evidence="5" id="KW-0813">Transport</keyword>
<comment type="similarity">
    <text evidence="2">Belongs to the frataxin family.</text>
</comment>
<reference evidence="14" key="1">
    <citation type="journal article" date="2020" name="Stud. Mycol.">
        <title>101 Dothideomycetes genomes: a test case for predicting lifestyles and emergence of pathogens.</title>
        <authorList>
            <person name="Haridas S."/>
            <person name="Albert R."/>
            <person name="Binder M."/>
            <person name="Bloem J."/>
            <person name="Labutti K."/>
            <person name="Salamov A."/>
            <person name="Andreopoulos B."/>
            <person name="Baker S."/>
            <person name="Barry K."/>
            <person name="Bills G."/>
            <person name="Bluhm B."/>
            <person name="Cannon C."/>
            <person name="Castanera R."/>
            <person name="Culley D."/>
            <person name="Daum C."/>
            <person name="Ezra D."/>
            <person name="Gonzalez J."/>
            <person name="Henrissat B."/>
            <person name="Kuo A."/>
            <person name="Liang C."/>
            <person name="Lipzen A."/>
            <person name="Lutzoni F."/>
            <person name="Magnuson J."/>
            <person name="Mondo S."/>
            <person name="Nolan M."/>
            <person name="Ohm R."/>
            <person name="Pangilinan J."/>
            <person name="Park H.-J."/>
            <person name="Ramirez L."/>
            <person name="Alfaro M."/>
            <person name="Sun H."/>
            <person name="Tritt A."/>
            <person name="Yoshinaga Y."/>
            <person name="Zwiers L.-H."/>
            <person name="Turgeon B."/>
            <person name="Goodwin S."/>
            <person name="Spatafora J."/>
            <person name="Crous P."/>
            <person name="Grigoriev I."/>
        </authorList>
    </citation>
    <scope>NUCLEOTIDE SEQUENCE</scope>
    <source>
        <strain evidence="14">CBS 123094</strain>
    </source>
</reference>
<dbReference type="GO" id="GO:0034986">
    <property type="term" value="F:iron chaperone activity"/>
    <property type="evidence" value="ECO:0007669"/>
    <property type="project" value="TreeGrafter"/>
</dbReference>
<dbReference type="GO" id="GO:0005739">
    <property type="term" value="C:mitochondrion"/>
    <property type="evidence" value="ECO:0007669"/>
    <property type="project" value="UniProtKB-SubCell"/>
</dbReference>
<keyword evidence="15" id="KW-1185">Reference proteome</keyword>
<protein>
    <recommendedName>
        <fullName evidence="3">ferroxidase</fullName>
        <ecNumber evidence="3">1.16.3.1</ecNumber>
    </recommendedName>
</protein>
<comment type="catalytic activity">
    <reaction evidence="12">
        <text>4 Fe(2+) + O2 + 4 H(+) = 4 Fe(3+) + 2 H2O</text>
        <dbReference type="Rhea" id="RHEA:11148"/>
        <dbReference type="ChEBI" id="CHEBI:15377"/>
        <dbReference type="ChEBI" id="CHEBI:15378"/>
        <dbReference type="ChEBI" id="CHEBI:15379"/>
        <dbReference type="ChEBI" id="CHEBI:29033"/>
        <dbReference type="ChEBI" id="CHEBI:29034"/>
        <dbReference type="EC" id="1.16.3.1"/>
    </reaction>
</comment>
<keyword evidence="8" id="KW-0560">Oxidoreductase</keyword>
<accession>A0A6A5WWF6</accession>
<dbReference type="NCBIfam" id="TIGR03421">
    <property type="entry name" value="FeS_CyaY"/>
    <property type="match status" value="1"/>
</dbReference>
<evidence type="ECO:0000313" key="14">
    <source>
        <dbReference type="EMBL" id="KAF2005079.1"/>
    </source>
</evidence>
<dbReference type="InterPro" id="IPR020895">
    <property type="entry name" value="Frataxin_CS"/>
</dbReference>
<dbReference type="SMART" id="SM01219">
    <property type="entry name" value="Frataxin_Cyay"/>
    <property type="match status" value="1"/>
</dbReference>
<gene>
    <name evidence="14" type="ORF">P154DRAFT_518644</name>
</gene>
<keyword evidence="7" id="KW-0809">Transit peptide</keyword>
<evidence type="ECO:0000256" key="1">
    <source>
        <dbReference type="ARBA" id="ARBA00004173"/>
    </source>
</evidence>
<dbReference type="Pfam" id="PF01491">
    <property type="entry name" value="Frataxin_Cyay"/>
    <property type="match status" value="1"/>
</dbReference>
<dbReference type="AlphaFoldDB" id="A0A6A5WWF6"/>
<sequence>MASRSMSQLGRVGLRRAIRTPIRHHAAIVAKAPTAVPIIAGRAHTNAAPIAAVRGFHSSTSFQAGIMPDTENPAPKESEASETPTQPTDITTKEFHQRADEFIDKLVAKLEAQQEGRPDLEVEYSAGVLEISVQPQGTYIINKQPPNKQIWLSSPESGPKRFDWVVLGESIDQKEGSGSGDWIYLRDQTSLTQLVKAELGVDVSVDFDAPS</sequence>
<keyword evidence="6" id="KW-0410">Iron transport</keyword>
<dbReference type="GO" id="GO:0006879">
    <property type="term" value="P:intracellular iron ion homeostasis"/>
    <property type="evidence" value="ECO:0007669"/>
    <property type="project" value="UniProtKB-KW"/>
</dbReference>
<dbReference type="PANTHER" id="PTHR16821">
    <property type="entry name" value="FRATAXIN"/>
    <property type="match status" value="1"/>
</dbReference>
<dbReference type="PROSITE" id="PS01344">
    <property type="entry name" value="FRATAXIN_1"/>
    <property type="match status" value="1"/>
</dbReference>
<keyword evidence="4" id="KW-0409">Iron storage</keyword>
<dbReference type="PROSITE" id="PS50810">
    <property type="entry name" value="FRATAXIN_2"/>
    <property type="match status" value="1"/>
</dbReference>
<evidence type="ECO:0000256" key="13">
    <source>
        <dbReference type="SAM" id="MobiDB-lite"/>
    </source>
</evidence>
<dbReference type="GO" id="GO:0008199">
    <property type="term" value="F:ferric iron binding"/>
    <property type="evidence" value="ECO:0007669"/>
    <property type="project" value="InterPro"/>
</dbReference>
<name>A0A6A5WWF6_9PLEO</name>
<evidence type="ECO:0000256" key="10">
    <source>
        <dbReference type="ARBA" id="ARBA00023065"/>
    </source>
</evidence>